<accession>F8GMJ0</accession>
<proteinExistence type="predicted"/>
<protein>
    <submittedName>
        <fullName evidence="1">Uncharacterized protein</fullName>
    </submittedName>
</protein>
<dbReference type="AlphaFoldDB" id="F8GMJ0"/>
<dbReference type="EMBL" id="CP002878">
    <property type="protein sequence ID" value="AEI80128.1"/>
    <property type="molecule type" value="Genomic_DNA"/>
</dbReference>
<dbReference type="KEGG" id="cnc:CNE_2c11620"/>
<dbReference type="Pfam" id="PF11358">
    <property type="entry name" value="DUF3158"/>
    <property type="match status" value="1"/>
</dbReference>
<evidence type="ECO:0000313" key="2">
    <source>
        <dbReference type="Proteomes" id="UP000006798"/>
    </source>
</evidence>
<dbReference type="Proteomes" id="UP000006798">
    <property type="component" value="Chromosome 2"/>
</dbReference>
<dbReference type="InterPro" id="IPR021502">
    <property type="entry name" value="DUF3158"/>
</dbReference>
<sequence>MALRASLIVLAQRRVLPQASAYPFDLLDVQLATKTIGAGTTLLRWRYIDCSSMGVALWESLLGRLVIPDSLIDDDLYVM</sequence>
<gene>
    <name evidence="1" type="ordered locus">CNE_2c11620</name>
</gene>
<dbReference type="HOGENOM" id="CLU_2600174_0_0_4"/>
<evidence type="ECO:0000313" key="1">
    <source>
        <dbReference type="EMBL" id="AEI80128.1"/>
    </source>
</evidence>
<name>F8GMJ0_CUPNN</name>
<organism evidence="1 2">
    <name type="scientific">Cupriavidus necator (strain ATCC 43291 / DSM 13513 / CCUG 52238 / LMG 8453 / N-1)</name>
    <name type="common">Ralstonia eutropha</name>
    <dbReference type="NCBI Taxonomy" id="1042878"/>
    <lineage>
        <taxon>Bacteria</taxon>
        <taxon>Pseudomonadati</taxon>
        <taxon>Pseudomonadota</taxon>
        <taxon>Betaproteobacteria</taxon>
        <taxon>Burkholderiales</taxon>
        <taxon>Burkholderiaceae</taxon>
        <taxon>Cupriavidus</taxon>
    </lineage>
</organism>
<reference evidence="1 2" key="1">
    <citation type="journal article" date="2011" name="J. Bacteriol.">
        <title>Complete genome sequence of the type strain Cupriavidus necator N-1.</title>
        <authorList>
            <person name="Poehlein A."/>
            <person name="Kusian B."/>
            <person name="Friedrich B."/>
            <person name="Daniel R."/>
            <person name="Bowien B."/>
        </authorList>
    </citation>
    <scope>NUCLEOTIDE SEQUENCE [LARGE SCALE GENOMIC DNA]</scope>
    <source>
        <strain evidence="2">ATCC 43291 / DSM 13513 / CCUG 52238 / LMG 8453 / N-1</strain>
    </source>
</reference>